<dbReference type="OrthoDB" id="1357684at2"/>
<feature type="chain" id="PRO_5026342247" description="Intracellular proteinase inhibitor BsuPI domain-containing protein" evidence="2">
    <location>
        <begin position="24"/>
        <end position="192"/>
    </location>
</feature>
<evidence type="ECO:0000313" key="4">
    <source>
        <dbReference type="EMBL" id="MRG87048.1"/>
    </source>
</evidence>
<evidence type="ECO:0000256" key="2">
    <source>
        <dbReference type="SAM" id="SignalP"/>
    </source>
</evidence>
<proteinExistence type="predicted"/>
<keyword evidence="2" id="KW-0732">Signal</keyword>
<gene>
    <name evidence="4" type="ORF">GH754_12085</name>
</gene>
<sequence length="192" mass="21596">MKVKNVFLLMILICLSISGCGTAEDSKSADQGETTHGQKGTGETLPTLDELEEGEVSDVSKVLNQLEYNVTVNATASKAVFQMELRNPTDETIELSFSSGQQYEIVVRDAATKEEVYRFSEGRFFTEALIFEEIEPDKTLTWEFEWNYEGREGKIEPGEYMATVTLLPMEVDQKSIDANPFVEEIPFTRPAE</sequence>
<dbReference type="Pfam" id="PF12690">
    <property type="entry name" value="BsuPI"/>
    <property type="match status" value="1"/>
</dbReference>
<reference evidence="4 5" key="1">
    <citation type="submission" date="2019-11" db="EMBL/GenBank/DDBJ databases">
        <authorList>
            <person name="Li J."/>
        </authorList>
    </citation>
    <scope>NUCLEOTIDE SEQUENCE [LARGE SCALE GENOMIC DNA]</scope>
    <source>
        <strain evidence="4 5">J4</strain>
    </source>
</reference>
<dbReference type="InterPro" id="IPR020481">
    <property type="entry name" value="Intracell_prot_inh_BsuPI"/>
</dbReference>
<feature type="domain" description="Intracellular proteinase inhibitor BsuPI" evidence="3">
    <location>
        <begin position="66"/>
        <end position="167"/>
    </location>
</feature>
<dbReference type="PROSITE" id="PS51257">
    <property type="entry name" value="PROKAR_LIPOPROTEIN"/>
    <property type="match status" value="1"/>
</dbReference>
<accession>A0A6G1X8B6</accession>
<dbReference type="Proteomes" id="UP000480185">
    <property type="component" value="Unassembled WGS sequence"/>
</dbReference>
<evidence type="ECO:0000313" key="5">
    <source>
        <dbReference type="Proteomes" id="UP000480185"/>
    </source>
</evidence>
<dbReference type="InterPro" id="IPR038144">
    <property type="entry name" value="IPI"/>
</dbReference>
<comment type="caution">
    <text evidence="4">The sequence shown here is derived from an EMBL/GenBank/DDBJ whole genome shotgun (WGS) entry which is preliminary data.</text>
</comment>
<protein>
    <recommendedName>
        <fullName evidence="3">Intracellular proteinase inhibitor BsuPI domain-containing protein</fullName>
    </recommendedName>
</protein>
<evidence type="ECO:0000259" key="3">
    <source>
        <dbReference type="Pfam" id="PF12690"/>
    </source>
</evidence>
<evidence type="ECO:0000256" key="1">
    <source>
        <dbReference type="SAM" id="MobiDB-lite"/>
    </source>
</evidence>
<name>A0A6G1X8B6_9BACI</name>
<dbReference type="Gene3D" id="2.60.40.2360">
    <property type="entry name" value="Intracellular proteinase inhibitor BsuPI"/>
    <property type="match status" value="1"/>
</dbReference>
<feature type="signal peptide" evidence="2">
    <location>
        <begin position="1"/>
        <end position="23"/>
    </location>
</feature>
<feature type="region of interest" description="Disordered" evidence="1">
    <location>
        <begin position="21"/>
        <end position="47"/>
    </location>
</feature>
<organism evidence="4 5">
    <name type="scientific">Salinibacillus xinjiangensis</name>
    <dbReference type="NCBI Taxonomy" id="1229268"/>
    <lineage>
        <taxon>Bacteria</taxon>
        <taxon>Bacillati</taxon>
        <taxon>Bacillota</taxon>
        <taxon>Bacilli</taxon>
        <taxon>Bacillales</taxon>
        <taxon>Bacillaceae</taxon>
        <taxon>Salinibacillus</taxon>
    </lineage>
</organism>
<dbReference type="AlphaFoldDB" id="A0A6G1X8B6"/>
<keyword evidence="5" id="KW-1185">Reference proteome</keyword>
<dbReference type="EMBL" id="WJNH01000007">
    <property type="protein sequence ID" value="MRG87048.1"/>
    <property type="molecule type" value="Genomic_DNA"/>
</dbReference>